<gene>
    <name evidence="1" type="ORF">GCM10009839_54960</name>
</gene>
<dbReference type="EMBL" id="BAAAQN010000037">
    <property type="protein sequence ID" value="GAA2044381.1"/>
    <property type="molecule type" value="Genomic_DNA"/>
</dbReference>
<comment type="caution">
    <text evidence="1">The sequence shown here is derived from an EMBL/GenBank/DDBJ whole genome shotgun (WGS) entry which is preliminary data.</text>
</comment>
<dbReference type="RefSeq" id="WP_344668553.1">
    <property type="nucleotide sequence ID" value="NZ_BAAAQN010000037.1"/>
</dbReference>
<evidence type="ECO:0000313" key="1">
    <source>
        <dbReference type="EMBL" id="GAA2044381.1"/>
    </source>
</evidence>
<protein>
    <submittedName>
        <fullName evidence="1">Uncharacterized protein</fullName>
    </submittedName>
</protein>
<name>A0ABN2UVF2_9ACTN</name>
<proteinExistence type="predicted"/>
<sequence>MTSDTSTPRTRLSAADWLLVRRHVRTHRAELTAAAARRYPDHVHLAGTGLLAHPSFLPERPVPLDAIALTLHDDWPAPDISARSPEADGVLPIVEQDTGDFRDYYQAVAALDPPRLFENRPLYRLTSVNLADTSPTLEFADGTYFDAAGLGDAVGHEFAAAAMAGDGATPLRDAIGDPCDPRRRCMPLAVSALTLRQDRATGTASFPLHWRDPALVAHAGGMYHAIPSGMFQAAGPGALNRAADFDLWLGMVREYAEEMAGAAEVEADPERGMDYAGWPFAAAMQQARAEGKIRAHTVGLGVDPLTLAVDLLAVFVFDDDVYDHLFGGGPVDNEEGRLVTGAQAGPAAGSGANDQSAGYAFDSATIAALLASAPLQPGGAALLALADRHRDVLLG</sequence>
<evidence type="ECO:0000313" key="2">
    <source>
        <dbReference type="Proteomes" id="UP001500751"/>
    </source>
</evidence>
<accession>A0ABN2UVF2</accession>
<dbReference type="Proteomes" id="UP001500751">
    <property type="component" value="Unassembled WGS sequence"/>
</dbReference>
<keyword evidence="2" id="KW-1185">Reference proteome</keyword>
<organism evidence="1 2">
    <name type="scientific">Catenulispora yoronensis</name>
    <dbReference type="NCBI Taxonomy" id="450799"/>
    <lineage>
        <taxon>Bacteria</taxon>
        <taxon>Bacillati</taxon>
        <taxon>Actinomycetota</taxon>
        <taxon>Actinomycetes</taxon>
        <taxon>Catenulisporales</taxon>
        <taxon>Catenulisporaceae</taxon>
        <taxon>Catenulispora</taxon>
    </lineage>
</organism>
<reference evidence="1 2" key="1">
    <citation type="journal article" date="2019" name="Int. J. Syst. Evol. Microbiol.">
        <title>The Global Catalogue of Microorganisms (GCM) 10K type strain sequencing project: providing services to taxonomists for standard genome sequencing and annotation.</title>
        <authorList>
            <consortium name="The Broad Institute Genomics Platform"/>
            <consortium name="The Broad Institute Genome Sequencing Center for Infectious Disease"/>
            <person name="Wu L."/>
            <person name="Ma J."/>
        </authorList>
    </citation>
    <scope>NUCLEOTIDE SEQUENCE [LARGE SCALE GENOMIC DNA]</scope>
    <source>
        <strain evidence="1 2">JCM 16014</strain>
    </source>
</reference>